<accession>A0ACB9B9C0</accession>
<proteinExistence type="predicted"/>
<dbReference type="EMBL" id="CM042052">
    <property type="protein sequence ID" value="KAI3718188.1"/>
    <property type="molecule type" value="Genomic_DNA"/>
</dbReference>
<reference evidence="1 2" key="2">
    <citation type="journal article" date="2022" name="Mol. Ecol. Resour.">
        <title>The genomes of chicory, endive, great burdock and yacon provide insights into Asteraceae paleo-polyploidization history and plant inulin production.</title>
        <authorList>
            <person name="Fan W."/>
            <person name="Wang S."/>
            <person name="Wang H."/>
            <person name="Wang A."/>
            <person name="Jiang F."/>
            <person name="Liu H."/>
            <person name="Zhao H."/>
            <person name="Xu D."/>
            <person name="Zhang Y."/>
        </authorList>
    </citation>
    <scope>NUCLEOTIDE SEQUENCE [LARGE SCALE GENOMIC DNA]</scope>
    <source>
        <strain evidence="2">cv. Niubang</strain>
    </source>
</reference>
<sequence length="185" mass="21674">MPETGGHRGNKLVANLKSHVDKLKRHHKTKTMNKLMEFGKKAMFYVRVLSGYEERRIRSHRLQLEKRIIEAERRKAEIRKIPEQLILSEVRQMVEEMQAVNKQLEDTEIAINEYFKPVDKQAEMIVDMQLQEEEKTMKQMMQAMKVQAFEKEMEKNANLKIVETKQETPDDASSCNTKAEAGGLR</sequence>
<dbReference type="Proteomes" id="UP001055879">
    <property type="component" value="Linkage Group LG06"/>
</dbReference>
<keyword evidence="2" id="KW-1185">Reference proteome</keyword>
<name>A0ACB9B9C0_ARCLA</name>
<evidence type="ECO:0000313" key="2">
    <source>
        <dbReference type="Proteomes" id="UP001055879"/>
    </source>
</evidence>
<protein>
    <submittedName>
        <fullName evidence="1">Uncharacterized protein</fullName>
    </submittedName>
</protein>
<comment type="caution">
    <text evidence="1">The sequence shown here is derived from an EMBL/GenBank/DDBJ whole genome shotgun (WGS) entry which is preliminary data.</text>
</comment>
<gene>
    <name evidence="1" type="ORF">L6452_19045</name>
</gene>
<organism evidence="1 2">
    <name type="scientific">Arctium lappa</name>
    <name type="common">Greater burdock</name>
    <name type="synonym">Lappa major</name>
    <dbReference type="NCBI Taxonomy" id="4217"/>
    <lineage>
        <taxon>Eukaryota</taxon>
        <taxon>Viridiplantae</taxon>
        <taxon>Streptophyta</taxon>
        <taxon>Embryophyta</taxon>
        <taxon>Tracheophyta</taxon>
        <taxon>Spermatophyta</taxon>
        <taxon>Magnoliopsida</taxon>
        <taxon>eudicotyledons</taxon>
        <taxon>Gunneridae</taxon>
        <taxon>Pentapetalae</taxon>
        <taxon>asterids</taxon>
        <taxon>campanulids</taxon>
        <taxon>Asterales</taxon>
        <taxon>Asteraceae</taxon>
        <taxon>Carduoideae</taxon>
        <taxon>Cardueae</taxon>
        <taxon>Arctiinae</taxon>
        <taxon>Arctium</taxon>
    </lineage>
</organism>
<evidence type="ECO:0000313" key="1">
    <source>
        <dbReference type="EMBL" id="KAI3718188.1"/>
    </source>
</evidence>
<reference evidence="2" key="1">
    <citation type="journal article" date="2022" name="Mol. Ecol. Resour.">
        <title>The genomes of chicory, endive, great burdock and yacon provide insights into Asteraceae palaeo-polyploidization history and plant inulin production.</title>
        <authorList>
            <person name="Fan W."/>
            <person name="Wang S."/>
            <person name="Wang H."/>
            <person name="Wang A."/>
            <person name="Jiang F."/>
            <person name="Liu H."/>
            <person name="Zhao H."/>
            <person name="Xu D."/>
            <person name="Zhang Y."/>
        </authorList>
    </citation>
    <scope>NUCLEOTIDE SEQUENCE [LARGE SCALE GENOMIC DNA]</scope>
    <source>
        <strain evidence="2">cv. Niubang</strain>
    </source>
</reference>